<protein>
    <submittedName>
        <fullName evidence="2">DUF2868 domain-containing protein</fullName>
    </submittedName>
</protein>
<dbReference type="Proteomes" id="UP000473531">
    <property type="component" value="Unassembled WGS sequence"/>
</dbReference>
<keyword evidence="3" id="KW-1185">Reference proteome</keyword>
<evidence type="ECO:0000313" key="2">
    <source>
        <dbReference type="EMBL" id="MXP13651.1"/>
    </source>
</evidence>
<reference evidence="2 3" key="1">
    <citation type="submission" date="2019-12" db="EMBL/GenBank/DDBJ databases">
        <title>Genomic-based taxomic classification of the family Erythrobacteraceae.</title>
        <authorList>
            <person name="Xu L."/>
        </authorList>
    </citation>
    <scope>NUCLEOTIDE SEQUENCE [LARGE SCALE GENOMIC DNA]</scope>
    <source>
        <strain evidence="2 3">KCTC 52259</strain>
    </source>
</reference>
<gene>
    <name evidence="2" type="ORF">GRI44_02640</name>
</gene>
<sequence length="503" mass="55034">MTEDEARRIELVRAVELEDRDAVLLTREDREQADHRARNAALPLKGRKFERAFITARADLLAARLLSRHNGLADFVRKSRWPGWISVVVPLLALGAGVFANEFGTDKRMDLLAVPLLGTIAWNLLVYFWILVAGIRGILTRRATLGRSSTSPLNTFIAAIGRLGRRDDPDGTAIERAAATFRMRWTQLTAPLNAARAGRTLHLGAAMFAAGLIGGIYVRALVIEYRAGWESTFMGPEAVRAILAVVLGPASQLSQVAIPPLTDIAAMRWAGAETAGVNAAPWIHLYTLTVAGAIIAPRLLLALWEQLRVLRLGRSLPVAGRADFYIRRLLRSSGTSPGRARVTPYAYHPDEDTRRRLAATLKTVLGDGAEVVFDEAVGYGAEEEWAARHSVNDADDYHLVLFSLSTTPEAENHGELVRALTEETARRDKGQIIGALIDEGPYRTHFAGQTGLDERVETRLAQWRSMLAPLGILPIGIALSDAPGDVLAKNIEANLIRPEELNA</sequence>
<dbReference type="EMBL" id="WTYU01000001">
    <property type="protein sequence ID" value="MXP13651.1"/>
    <property type="molecule type" value="Genomic_DNA"/>
</dbReference>
<feature type="transmembrane region" description="Helical" evidence="1">
    <location>
        <begin position="283"/>
        <end position="304"/>
    </location>
</feature>
<feature type="transmembrane region" description="Helical" evidence="1">
    <location>
        <begin position="120"/>
        <end position="139"/>
    </location>
</feature>
<accession>A0A6L7GG52</accession>
<comment type="caution">
    <text evidence="2">The sequence shown here is derived from an EMBL/GenBank/DDBJ whole genome shotgun (WGS) entry which is preliminary data.</text>
</comment>
<dbReference type="RefSeq" id="WP_160599906.1">
    <property type="nucleotide sequence ID" value="NZ_WTYU01000001.1"/>
</dbReference>
<organism evidence="2 3">
    <name type="scientific">Allopontixanthobacter confluentis</name>
    <dbReference type="NCBI Taxonomy" id="1849021"/>
    <lineage>
        <taxon>Bacteria</taxon>
        <taxon>Pseudomonadati</taxon>
        <taxon>Pseudomonadota</taxon>
        <taxon>Alphaproteobacteria</taxon>
        <taxon>Sphingomonadales</taxon>
        <taxon>Erythrobacteraceae</taxon>
        <taxon>Allopontixanthobacter</taxon>
    </lineage>
</organism>
<keyword evidence="1" id="KW-1133">Transmembrane helix</keyword>
<proteinExistence type="predicted"/>
<dbReference type="AlphaFoldDB" id="A0A6L7GG52"/>
<keyword evidence="1" id="KW-0812">Transmembrane</keyword>
<name>A0A6L7GG52_9SPHN</name>
<evidence type="ECO:0000256" key="1">
    <source>
        <dbReference type="SAM" id="Phobius"/>
    </source>
</evidence>
<feature type="transmembrane region" description="Helical" evidence="1">
    <location>
        <begin position="81"/>
        <end position="100"/>
    </location>
</feature>
<dbReference type="OrthoDB" id="4998316at2"/>
<feature type="transmembrane region" description="Helical" evidence="1">
    <location>
        <begin position="201"/>
        <end position="222"/>
    </location>
</feature>
<evidence type="ECO:0000313" key="3">
    <source>
        <dbReference type="Proteomes" id="UP000473531"/>
    </source>
</evidence>
<keyword evidence="1" id="KW-0472">Membrane</keyword>